<dbReference type="EMBL" id="FQVI01000024">
    <property type="protein sequence ID" value="SHF38249.1"/>
    <property type="molecule type" value="Genomic_DNA"/>
</dbReference>
<protein>
    <submittedName>
        <fullName evidence="1">Ribosomal-protein-alanine N-acetyltransferase</fullName>
    </submittedName>
</protein>
<keyword evidence="2" id="KW-1185">Reference proteome</keyword>
<dbReference type="AlphaFoldDB" id="A0A1M5B6Z3"/>
<keyword evidence="1" id="KW-0808">Transferase</keyword>
<evidence type="ECO:0000313" key="2">
    <source>
        <dbReference type="Proteomes" id="UP000184245"/>
    </source>
</evidence>
<gene>
    <name evidence="1" type="ORF">SAMN02745158_03520</name>
</gene>
<accession>A0A1M5B6Z3</accession>
<organism evidence="1 2">
    <name type="scientific">Lactonifactor longoviformis DSM 17459</name>
    <dbReference type="NCBI Taxonomy" id="1122155"/>
    <lineage>
        <taxon>Bacteria</taxon>
        <taxon>Bacillati</taxon>
        <taxon>Bacillota</taxon>
        <taxon>Clostridia</taxon>
        <taxon>Eubacteriales</taxon>
        <taxon>Clostridiaceae</taxon>
        <taxon>Lactonifactor</taxon>
    </lineage>
</organism>
<name>A0A1M5B6Z3_9CLOT</name>
<proteinExistence type="predicted"/>
<dbReference type="GO" id="GO:0016740">
    <property type="term" value="F:transferase activity"/>
    <property type="evidence" value="ECO:0007669"/>
    <property type="project" value="UniProtKB-KW"/>
</dbReference>
<sequence length="82" mass="9523">MRKYKNQQAKQLEQVSCNMCGRELKVENGIVMEGVFPVDIVWGYFSSRDGERHSFDLCESCYERWTAGFQIPVAKGQEKELI</sequence>
<dbReference type="RefSeq" id="WP_072854085.1">
    <property type="nucleotide sequence ID" value="NZ_FQVI01000024.1"/>
</dbReference>
<reference evidence="1 2" key="1">
    <citation type="submission" date="2016-11" db="EMBL/GenBank/DDBJ databases">
        <authorList>
            <person name="Jaros S."/>
            <person name="Januszkiewicz K."/>
            <person name="Wedrychowicz H."/>
        </authorList>
    </citation>
    <scope>NUCLEOTIDE SEQUENCE [LARGE SCALE GENOMIC DNA]</scope>
    <source>
        <strain evidence="1 2">DSM 17459</strain>
    </source>
</reference>
<dbReference type="STRING" id="1122155.SAMN02745158_03520"/>
<dbReference type="Proteomes" id="UP000184245">
    <property type="component" value="Unassembled WGS sequence"/>
</dbReference>
<dbReference type="OrthoDB" id="9797806at2"/>
<evidence type="ECO:0000313" key="1">
    <source>
        <dbReference type="EMBL" id="SHF38249.1"/>
    </source>
</evidence>